<proteinExistence type="predicted"/>
<gene>
    <name evidence="1" type="ORF">AAW31_09885</name>
</gene>
<accession>A0A0F7KGV8</accession>
<keyword evidence="2" id="KW-1185">Reference proteome</keyword>
<evidence type="ECO:0000313" key="1">
    <source>
        <dbReference type="EMBL" id="AKH38057.1"/>
    </source>
</evidence>
<dbReference type="Proteomes" id="UP000034156">
    <property type="component" value="Chromosome"/>
</dbReference>
<evidence type="ECO:0000313" key="2">
    <source>
        <dbReference type="Proteomes" id="UP000034156"/>
    </source>
</evidence>
<evidence type="ECO:0008006" key="3">
    <source>
        <dbReference type="Google" id="ProtNLM"/>
    </source>
</evidence>
<name>A0A0F7KGV8_9PROT</name>
<protein>
    <recommendedName>
        <fullName evidence="3">Transposase of IS4/5 family</fullName>
    </recommendedName>
</protein>
<reference evidence="1 2" key="2">
    <citation type="journal article" date="2016" name="Genome Announc.">
        <title>Genome Sequence of Nitrosomonas communis Strain Nm2, a Mesophilic Ammonia-Oxidizing Bacterium Isolated from Mediterranean Soil.</title>
        <authorList>
            <person name="Kozlowski J.A."/>
            <person name="Kits K.D."/>
            <person name="Stein L.Y."/>
        </authorList>
    </citation>
    <scope>NUCLEOTIDE SEQUENCE [LARGE SCALE GENOMIC DNA]</scope>
    <source>
        <strain evidence="1 2">Nm2</strain>
    </source>
</reference>
<dbReference type="AlphaFoldDB" id="A0A0F7KGV8"/>
<dbReference type="EMBL" id="CP011451">
    <property type="protein sequence ID" value="AKH38057.1"/>
    <property type="molecule type" value="Genomic_DNA"/>
</dbReference>
<sequence length="60" mass="7035">MPRMVLNDEYWSKLEKILLQESIDNKRNLRMTVKGIPVTVSNAGWLPWCDLLQAFGCWIL</sequence>
<dbReference type="RefSeq" id="WP_046850124.1">
    <property type="nucleotide sequence ID" value="NZ_VNHT01000047.1"/>
</dbReference>
<dbReference type="PATRIC" id="fig|44574.3.peg.2400"/>
<organism evidence="1 2">
    <name type="scientific">Nitrosomonas communis</name>
    <dbReference type="NCBI Taxonomy" id="44574"/>
    <lineage>
        <taxon>Bacteria</taxon>
        <taxon>Pseudomonadati</taxon>
        <taxon>Pseudomonadota</taxon>
        <taxon>Betaproteobacteria</taxon>
        <taxon>Nitrosomonadales</taxon>
        <taxon>Nitrosomonadaceae</taxon>
        <taxon>Nitrosomonas</taxon>
    </lineage>
</organism>
<dbReference type="KEGG" id="nco:AAW31_09885"/>
<reference evidence="2" key="1">
    <citation type="submission" date="2015-05" db="EMBL/GenBank/DDBJ databases">
        <title>Draft genome of Nitrosomonas communis strain Nm2.</title>
        <authorList>
            <person name="Kozlowski J.A."/>
            <person name="Kits K.D."/>
            <person name="Stein L.Y."/>
        </authorList>
    </citation>
    <scope>NUCLEOTIDE SEQUENCE [LARGE SCALE GENOMIC DNA]</scope>
    <source>
        <strain evidence="2">Nm2</strain>
    </source>
</reference>